<dbReference type="InterPro" id="IPR017850">
    <property type="entry name" value="Alkaline_phosphatase_core_sf"/>
</dbReference>
<feature type="binding site" evidence="8">
    <location>
        <position position="28"/>
    </location>
    <ligand>
        <name>Zn(2+)</name>
        <dbReference type="ChEBI" id="CHEBI:29105"/>
        <label>2</label>
    </ligand>
</feature>
<dbReference type="GO" id="GO:0046872">
    <property type="term" value="F:metal ion binding"/>
    <property type="evidence" value="ECO:0007669"/>
    <property type="project" value="UniProtKB-KW"/>
</dbReference>
<keyword evidence="11" id="KW-1185">Reference proteome</keyword>
<proteinExistence type="inferred from homology"/>
<dbReference type="SUPFAM" id="SSF53649">
    <property type="entry name" value="Alkaline phosphatase-like"/>
    <property type="match status" value="1"/>
</dbReference>
<evidence type="ECO:0000256" key="5">
    <source>
        <dbReference type="ARBA" id="ARBA00022833"/>
    </source>
</evidence>
<protein>
    <submittedName>
        <fullName evidence="10">Alkaline phosphatase</fullName>
        <ecNumber evidence="10">3.1.3.1</ecNumber>
    </submittedName>
</protein>
<feature type="binding site" evidence="8">
    <location>
        <position position="289"/>
    </location>
    <ligand>
        <name>Zn(2+)</name>
        <dbReference type="ChEBI" id="CHEBI:29105"/>
        <label>2</label>
    </ligand>
</feature>
<dbReference type="PANTHER" id="PTHR11596">
    <property type="entry name" value="ALKALINE PHOSPHATASE"/>
    <property type="match status" value="1"/>
</dbReference>
<evidence type="ECO:0000313" key="11">
    <source>
        <dbReference type="Proteomes" id="UP000555828"/>
    </source>
</evidence>
<name>A0A841GUQ8_9BACT</name>
<sequence length="436" mass="48160">MKKLLLILLLLVSVFSFSVKNVIYMIGDGMGINHAILASYLEGRLLEFMKTQNIALVTTHSANSNVTDSAAAGTALFTGFKTNNGMIGILPDGTTVPTIAEIAAKHSVKIGIIATSRITHATPGTVYGHVNSRKDENTLAEQLVNCSITVAFGGGWRHFVATGGKRSDGKDLIKLAKEKGFDYITTKEELLNYNGKKVIGLFNSSHLPAYTDRVNEPTLSEMTKKALEVLAKDNSPFFLMIEGSQIDWEAHGNDPYGVWKEIIEFEEAFKVAMEFLKQNPDTLIIVTADHETGGLGLSSGGYYFDVEMIRKFSKNTDFISKESNKDKNKLKELIKKYYQLELTDEDLELFNSLVKEQGNSYYAFSNVIGRLVSKKAHLGWTTYDHTGAPVALYAFGQGADNFKGLIDNTEIPRIIARLAGYPLTFPTYQLPVSGRH</sequence>
<dbReference type="PANTHER" id="PTHR11596:SF5">
    <property type="entry name" value="ALKALINE PHOSPHATASE"/>
    <property type="match status" value="1"/>
</dbReference>
<dbReference type="PRINTS" id="PR00113">
    <property type="entry name" value="ALKPHPHTASE"/>
</dbReference>
<dbReference type="EMBL" id="JACHEX010000002">
    <property type="protein sequence ID" value="MBB6062491.1"/>
    <property type="molecule type" value="Genomic_DNA"/>
</dbReference>
<evidence type="ECO:0000256" key="7">
    <source>
        <dbReference type="PIRSR" id="PIRSR601952-1"/>
    </source>
</evidence>
<accession>A0A841GUQ8</accession>
<dbReference type="Gene3D" id="3.40.720.10">
    <property type="entry name" value="Alkaline Phosphatase, subunit A"/>
    <property type="match status" value="1"/>
</dbReference>
<dbReference type="RefSeq" id="WP_184619162.1">
    <property type="nucleotide sequence ID" value="NZ_JACHEX010000002.1"/>
</dbReference>
<comment type="cofactor">
    <cofactor evidence="8">
        <name>Mg(2+)</name>
        <dbReference type="ChEBI" id="CHEBI:18420"/>
    </cofactor>
    <text evidence="8">Binds 1 Mg(2+) ion.</text>
</comment>
<dbReference type="Proteomes" id="UP000555828">
    <property type="component" value="Unassembled WGS sequence"/>
</dbReference>
<feature type="binding site" evidence="8">
    <location>
        <position position="122"/>
    </location>
    <ligand>
        <name>Mg(2+)</name>
        <dbReference type="ChEBI" id="CHEBI:18420"/>
    </ligand>
</feature>
<evidence type="ECO:0000256" key="9">
    <source>
        <dbReference type="RuleBase" id="RU003946"/>
    </source>
</evidence>
<feature type="binding site" evidence="8">
    <location>
        <position position="247"/>
    </location>
    <ligand>
        <name>Zn(2+)</name>
        <dbReference type="ChEBI" id="CHEBI:29105"/>
        <label>2</label>
    </ligand>
</feature>
<evidence type="ECO:0000256" key="3">
    <source>
        <dbReference type="ARBA" id="ARBA00022723"/>
    </source>
</evidence>
<keyword evidence="5 8" id="KW-0862">Zinc</keyword>
<dbReference type="GO" id="GO:0004035">
    <property type="term" value="F:alkaline phosphatase activity"/>
    <property type="evidence" value="ECO:0007669"/>
    <property type="project" value="UniProtKB-EC"/>
</dbReference>
<feature type="binding site" evidence="8">
    <location>
        <position position="242"/>
    </location>
    <ligand>
        <name>Mg(2+)</name>
        <dbReference type="ChEBI" id="CHEBI:18420"/>
    </ligand>
</feature>
<evidence type="ECO:0000256" key="4">
    <source>
        <dbReference type="ARBA" id="ARBA00022801"/>
    </source>
</evidence>
<gene>
    <name evidence="10" type="ORF">HNP65_000929</name>
</gene>
<comment type="cofactor">
    <cofactor evidence="8">
        <name>Zn(2+)</name>
        <dbReference type="ChEBI" id="CHEBI:29105"/>
    </cofactor>
    <text evidence="8">Binds 2 Zn(2+) ions.</text>
</comment>
<keyword evidence="6 8" id="KW-0460">Magnesium</keyword>
<dbReference type="Pfam" id="PF00245">
    <property type="entry name" value="Alk_phosphatase"/>
    <property type="match status" value="1"/>
</dbReference>
<organism evidence="10 11">
    <name type="scientific">Thermosipho japonicus</name>
    <dbReference type="NCBI Taxonomy" id="90323"/>
    <lineage>
        <taxon>Bacteria</taxon>
        <taxon>Thermotogati</taxon>
        <taxon>Thermotogota</taxon>
        <taxon>Thermotogae</taxon>
        <taxon>Thermotogales</taxon>
        <taxon>Fervidobacteriaceae</taxon>
        <taxon>Thermosipho</taxon>
    </lineage>
</organism>
<dbReference type="SMART" id="SM00098">
    <property type="entry name" value="alkPPc"/>
    <property type="match status" value="1"/>
</dbReference>
<feature type="active site" description="Phosphoserine intermediate" evidence="7">
    <location>
        <position position="69"/>
    </location>
</feature>
<dbReference type="InterPro" id="IPR001952">
    <property type="entry name" value="Alkaline_phosphatase"/>
</dbReference>
<dbReference type="EC" id="3.1.3.1" evidence="10"/>
<keyword evidence="3 8" id="KW-0479">Metal-binding</keyword>
<comment type="caution">
    <text evidence="10">The sequence shown here is derived from an EMBL/GenBank/DDBJ whole genome shotgun (WGS) entry which is preliminary data.</text>
</comment>
<evidence type="ECO:0000256" key="2">
    <source>
        <dbReference type="ARBA" id="ARBA00022553"/>
    </source>
</evidence>
<feature type="binding site" evidence="8">
    <location>
        <position position="290"/>
    </location>
    <ligand>
        <name>Zn(2+)</name>
        <dbReference type="ChEBI" id="CHEBI:29105"/>
        <label>2</label>
    </ligand>
</feature>
<reference evidence="10 11" key="1">
    <citation type="submission" date="2020-08" db="EMBL/GenBank/DDBJ databases">
        <title>Genomic Encyclopedia of Type Strains, Phase IV (KMG-IV): sequencing the most valuable type-strain genomes for metagenomic binning, comparative biology and taxonomic classification.</title>
        <authorList>
            <person name="Goeker M."/>
        </authorList>
    </citation>
    <scope>NUCLEOTIDE SEQUENCE [LARGE SCALE GENOMIC DNA]</scope>
    <source>
        <strain evidence="10 11">DSM 13481</strain>
    </source>
</reference>
<keyword evidence="4 10" id="KW-0378">Hydrolase</keyword>
<feature type="binding site" evidence="8">
    <location>
        <position position="385"/>
    </location>
    <ligand>
        <name>Zn(2+)</name>
        <dbReference type="ChEBI" id="CHEBI:29105"/>
        <label>2</label>
    </ligand>
</feature>
<dbReference type="Gene3D" id="1.10.60.40">
    <property type="match status" value="1"/>
</dbReference>
<dbReference type="InterPro" id="IPR018299">
    <property type="entry name" value="Alkaline_phosphatase_AS"/>
</dbReference>
<dbReference type="CDD" id="cd16012">
    <property type="entry name" value="ALP"/>
    <property type="match status" value="1"/>
</dbReference>
<comment type="similarity">
    <text evidence="1 9">Belongs to the alkaline phosphatase family.</text>
</comment>
<evidence type="ECO:0000256" key="6">
    <source>
        <dbReference type="ARBA" id="ARBA00022842"/>
    </source>
</evidence>
<keyword evidence="2" id="KW-0597">Phosphoprotein</keyword>
<feature type="binding site" evidence="8">
    <location>
        <position position="251"/>
    </location>
    <ligand>
        <name>Zn(2+)</name>
        <dbReference type="ChEBI" id="CHEBI:29105"/>
        <label>2</label>
    </ligand>
</feature>
<dbReference type="PROSITE" id="PS00123">
    <property type="entry name" value="ALKALINE_PHOSPHATASE"/>
    <property type="match status" value="1"/>
</dbReference>
<evidence type="ECO:0000313" key="10">
    <source>
        <dbReference type="EMBL" id="MBB6062491.1"/>
    </source>
</evidence>
<evidence type="ECO:0000256" key="8">
    <source>
        <dbReference type="PIRSR" id="PIRSR601952-2"/>
    </source>
</evidence>
<feature type="binding site" evidence="8">
    <location>
        <position position="120"/>
    </location>
    <ligand>
        <name>Mg(2+)</name>
        <dbReference type="ChEBI" id="CHEBI:18420"/>
    </ligand>
</feature>
<dbReference type="AlphaFoldDB" id="A0A841GUQ8"/>
<evidence type="ECO:0000256" key="1">
    <source>
        <dbReference type="ARBA" id="ARBA00005984"/>
    </source>
</evidence>
<feature type="binding site" evidence="8">
    <location>
        <position position="28"/>
    </location>
    <ligand>
        <name>Mg(2+)</name>
        <dbReference type="ChEBI" id="CHEBI:18420"/>
    </ligand>
</feature>